<reference evidence="6 7" key="1">
    <citation type="journal article" date="2019" name="PLoS Genet.">
        <title>Convergent evolution of linked mating-type loci in basidiomycete fungi.</title>
        <authorList>
            <person name="Sun S."/>
            <person name="Coelho M.A."/>
            <person name="Heitman J."/>
            <person name="Nowrousian M."/>
        </authorList>
    </citation>
    <scope>NUCLEOTIDE SEQUENCE [LARGE SCALE GENOMIC DNA]</scope>
    <source>
        <strain evidence="6 7">CBS 4282</strain>
    </source>
</reference>
<dbReference type="InterPro" id="IPR001209">
    <property type="entry name" value="Ribosomal_uS14"/>
</dbReference>
<dbReference type="InterPro" id="IPR018271">
    <property type="entry name" value="Ribosomal_uS14_CS"/>
</dbReference>
<proteinExistence type="inferred from homology"/>
<evidence type="ECO:0000313" key="7">
    <source>
        <dbReference type="Proteomes" id="UP000473826"/>
    </source>
</evidence>
<dbReference type="InterPro" id="IPR043140">
    <property type="entry name" value="Ribosomal_uS14_sf"/>
</dbReference>
<organism evidence="6 7">
    <name type="scientific">Vanrija humicola</name>
    <name type="common">Yeast</name>
    <name type="synonym">Cryptococcus humicola</name>
    <dbReference type="NCBI Taxonomy" id="5417"/>
    <lineage>
        <taxon>Eukaryota</taxon>
        <taxon>Fungi</taxon>
        <taxon>Dikarya</taxon>
        <taxon>Basidiomycota</taxon>
        <taxon>Agaricomycotina</taxon>
        <taxon>Tremellomycetes</taxon>
        <taxon>Trichosporonales</taxon>
        <taxon>Trichosporonaceae</taxon>
        <taxon>Vanrija</taxon>
    </lineage>
</organism>
<comment type="similarity">
    <text evidence="2">Belongs to the universal ribosomal protein uS14 family.</text>
</comment>
<name>A0A7D8V1G8_VANHU</name>
<dbReference type="EMBL" id="QKWK01000003">
    <property type="protein sequence ID" value="TXT13080.1"/>
    <property type="molecule type" value="Genomic_DNA"/>
</dbReference>
<protein>
    <recommendedName>
        <fullName evidence="8">40S ribosomal protein S29</fullName>
    </recommendedName>
</protein>
<dbReference type="FunFam" id="4.10.830.10:FF:000002">
    <property type="entry name" value="40S ribosomal protein S29"/>
    <property type="match status" value="1"/>
</dbReference>
<dbReference type="InterPro" id="IPR039744">
    <property type="entry name" value="RIbosomal_uS14_euk_arc"/>
</dbReference>
<dbReference type="Gene3D" id="4.10.830.10">
    <property type="entry name" value="30s Ribosomal Protein S14, Chain N"/>
    <property type="match status" value="1"/>
</dbReference>
<dbReference type="AlphaFoldDB" id="A0A7D8V1G8"/>
<dbReference type="PANTHER" id="PTHR12010:SF2">
    <property type="entry name" value="40S RIBOSOMAL PROTEIN S29"/>
    <property type="match status" value="1"/>
</dbReference>
<dbReference type="Proteomes" id="UP000473826">
    <property type="component" value="Unassembled WGS sequence"/>
</dbReference>
<keyword evidence="5" id="KW-0687">Ribonucleoprotein</keyword>
<dbReference type="OrthoDB" id="10252683at2759"/>
<dbReference type="GO" id="GO:0002181">
    <property type="term" value="P:cytoplasmic translation"/>
    <property type="evidence" value="ECO:0007669"/>
    <property type="project" value="TreeGrafter"/>
</dbReference>
<evidence type="ECO:0000256" key="3">
    <source>
        <dbReference type="ARBA" id="ARBA00022833"/>
    </source>
</evidence>
<dbReference type="GO" id="GO:0022627">
    <property type="term" value="C:cytosolic small ribosomal subunit"/>
    <property type="evidence" value="ECO:0007669"/>
    <property type="project" value="TreeGrafter"/>
</dbReference>
<evidence type="ECO:0008006" key="8">
    <source>
        <dbReference type="Google" id="ProtNLM"/>
    </source>
</evidence>
<comment type="cofactor">
    <cofactor evidence="1">
        <name>Zn(2+)</name>
        <dbReference type="ChEBI" id="CHEBI:29105"/>
    </cofactor>
</comment>
<gene>
    <name evidence="6" type="ORF">VHUM_01481</name>
</gene>
<dbReference type="GO" id="GO:0008270">
    <property type="term" value="F:zinc ion binding"/>
    <property type="evidence" value="ECO:0007669"/>
    <property type="project" value="InterPro"/>
</dbReference>
<dbReference type="PROSITE" id="PS00527">
    <property type="entry name" value="RIBOSOMAL_S14"/>
    <property type="match status" value="1"/>
</dbReference>
<keyword evidence="3" id="KW-0862">Zinc</keyword>
<evidence type="ECO:0000256" key="1">
    <source>
        <dbReference type="ARBA" id="ARBA00001947"/>
    </source>
</evidence>
<evidence type="ECO:0000313" key="6">
    <source>
        <dbReference type="EMBL" id="TXT13080.1"/>
    </source>
</evidence>
<keyword evidence="7" id="KW-1185">Reference proteome</keyword>
<dbReference type="GO" id="GO:0003735">
    <property type="term" value="F:structural constituent of ribosome"/>
    <property type="evidence" value="ECO:0007669"/>
    <property type="project" value="InterPro"/>
</dbReference>
<accession>A0A7D8V1G8</accession>
<dbReference type="PANTHER" id="PTHR12010">
    <property type="entry name" value="40S RIBOSOMAL PROTEIN S29"/>
    <property type="match status" value="1"/>
</dbReference>
<dbReference type="Pfam" id="PF00253">
    <property type="entry name" value="Ribosomal_S14"/>
    <property type="match status" value="1"/>
</dbReference>
<evidence type="ECO:0000256" key="4">
    <source>
        <dbReference type="ARBA" id="ARBA00022980"/>
    </source>
</evidence>
<comment type="caution">
    <text evidence="6">The sequence shown here is derived from an EMBL/GenBank/DDBJ whole genome shotgun (WGS) entry which is preliminary data.</text>
</comment>
<evidence type="ECO:0000256" key="5">
    <source>
        <dbReference type="ARBA" id="ARBA00023274"/>
    </source>
</evidence>
<keyword evidence="4" id="KW-0689">Ribosomal protein</keyword>
<sequence>MGGEGFDGAGGHSRSYACLSRQLLLDAAVVSTGNAGHGPRDLWRRNCEFCTRTRLSTPSRRPADCSPHAHAPASPSCSLCARSLPDPRCRICCARPNLTSPSPRNYGKGSRQCRVCAHQAGLIRGLDMCRQCFREKSKAMGFVKVR</sequence>
<evidence type="ECO:0000256" key="2">
    <source>
        <dbReference type="ARBA" id="ARBA00009083"/>
    </source>
</evidence>